<gene>
    <name evidence="1" type="ORF">LTRI10_LOCUS42365</name>
</gene>
<evidence type="ECO:0000313" key="1">
    <source>
        <dbReference type="EMBL" id="CAL1402359.1"/>
    </source>
</evidence>
<dbReference type="Proteomes" id="UP001497516">
    <property type="component" value="Chromosome 7"/>
</dbReference>
<evidence type="ECO:0000313" key="2">
    <source>
        <dbReference type="Proteomes" id="UP001497516"/>
    </source>
</evidence>
<accession>A0AAV2FVF8</accession>
<protein>
    <submittedName>
        <fullName evidence="1">Uncharacterized protein</fullName>
    </submittedName>
</protein>
<reference evidence="1 2" key="1">
    <citation type="submission" date="2024-04" db="EMBL/GenBank/DDBJ databases">
        <authorList>
            <person name="Fracassetti M."/>
        </authorList>
    </citation>
    <scope>NUCLEOTIDE SEQUENCE [LARGE SCALE GENOMIC DNA]</scope>
</reference>
<organism evidence="1 2">
    <name type="scientific">Linum trigynum</name>
    <dbReference type="NCBI Taxonomy" id="586398"/>
    <lineage>
        <taxon>Eukaryota</taxon>
        <taxon>Viridiplantae</taxon>
        <taxon>Streptophyta</taxon>
        <taxon>Embryophyta</taxon>
        <taxon>Tracheophyta</taxon>
        <taxon>Spermatophyta</taxon>
        <taxon>Magnoliopsida</taxon>
        <taxon>eudicotyledons</taxon>
        <taxon>Gunneridae</taxon>
        <taxon>Pentapetalae</taxon>
        <taxon>rosids</taxon>
        <taxon>fabids</taxon>
        <taxon>Malpighiales</taxon>
        <taxon>Linaceae</taxon>
        <taxon>Linum</taxon>
    </lineage>
</organism>
<sequence length="69" mass="7848">MIVLFDSARHPSHLLLSVDSQFFFPSMSSRVPCKYFFNVSLPTCHSGCDVFIFDYCRRLIGVGGEGFKH</sequence>
<dbReference type="EMBL" id="OZ034820">
    <property type="protein sequence ID" value="CAL1402359.1"/>
    <property type="molecule type" value="Genomic_DNA"/>
</dbReference>
<dbReference type="AlphaFoldDB" id="A0AAV2FVF8"/>
<proteinExistence type="predicted"/>
<name>A0AAV2FVF8_9ROSI</name>
<keyword evidence="2" id="KW-1185">Reference proteome</keyword>